<evidence type="ECO:0000313" key="2">
    <source>
        <dbReference type="Proteomes" id="UP000191408"/>
    </source>
</evidence>
<keyword evidence="2" id="KW-1185">Reference proteome</keyword>
<comment type="caution">
    <text evidence="1">The sequence shown here is derived from an EMBL/GenBank/DDBJ whole genome shotgun (WGS) entry which is preliminary data.</text>
</comment>
<evidence type="ECO:0000313" key="1">
    <source>
        <dbReference type="EMBL" id="OQD60011.1"/>
    </source>
</evidence>
<gene>
    <name evidence="1" type="ORF">PENPOL_c033G07087</name>
</gene>
<organism evidence="1 2">
    <name type="scientific">Penicillium polonicum</name>
    <dbReference type="NCBI Taxonomy" id="60169"/>
    <lineage>
        <taxon>Eukaryota</taxon>
        <taxon>Fungi</taxon>
        <taxon>Dikarya</taxon>
        <taxon>Ascomycota</taxon>
        <taxon>Pezizomycotina</taxon>
        <taxon>Eurotiomycetes</taxon>
        <taxon>Eurotiomycetidae</taxon>
        <taxon>Eurotiales</taxon>
        <taxon>Aspergillaceae</taxon>
        <taxon>Penicillium</taxon>
    </lineage>
</organism>
<reference evidence="2" key="1">
    <citation type="journal article" date="2017" name="Nat. Microbiol.">
        <title>Global analysis of biosynthetic gene clusters reveals vast potential of secondary metabolite production in Penicillium species.</title>
        <authorList>
            <person name="Nielsen J.C."/>
            <person name="Grijseels S."/>
            <person name="Prigent S."/>
            <person name="Ji B."/>
            <person name="Dainat J."/>
            <person name="Nielsen K.F."/>
            <person name="Frisvad J.C."/>
            <person name="Workman M."/>
            <person name="Nielsen J."/>
        </authorList>
    </citation>
    <scope>NUCLEOTIDE SEQUENCE [LARGE SCALE GENOMIC DNA]</scope>
    <source>
        <strain evidence="2">IBT 4502</strain>
    </source>
</reference>
<proteinExistence type="predicted"/>
<dbReference type="OrthoDB" id="3796275at2759"/>
<sequence>MAAEGSWKLTTQTVCPRPLPPLPPLRAADRLNLAVHLSTMIATVVPHSWKTVACDDSYRLVFLPDSDNMPAKQARVREVASQALPPLPLGPNHTKSNAIHNIRYVGEIHRWSNFLRFVQTYVQGQRWSNRVIKYTHRLGDPEVESNLIGDETGLQGVFNHSVGFIVGKILKAQSIGLEFADFKCLGNPDANTPDSIMMTTNGQLKVVGELKAPWVEEHKMSEEKKTMLRHLLAQPIK</sequence>
<dbReference type="EMBL" id="MDYM01000033">
    <property type="protein sequence ID" value="OQD60011.1"/>
    <property type="molecule type" value="Genomic_DNA"/>
</dbReference>
<dbReference type="GO" id="GO:0004637">
    <property type="term" value="F:phosphoribosylamine-glycine ligase activity"/>
    <property type="evidence" value="ECO:0007669"/>
    <property type="project" value="InterPro"/>
</dbReference>
<dbReference type="GO" id="GO:0009113">
    <property type="term" value="P:purine nucleobase biosynthetic process"/>
    <property type="evidence" value="ECO:0007669"/>
    <property type="project" value="InterPro"/>
</dbReference>
<dbReference type="PROSITE" id="PS00184">
    <property type="entry name" value="GARS"/>
    <property type="match status" value="1"/>
</dbReference>
<accession>A0A1V6N5R3</accession>
<dbReference type="InterPro" id="IPR020559">
    <property type="entry name" value="PRibGlycinamide_synth_CS"/>
</dbReference>
<protein>
    <submittedName>
        <fullName evidence="1">Uncharacterized protein</fullName>
    </submittedName>
</protein>
<name>A0A1V6N5R3_PENPO</name>
<dbReference type="Proteomes" id="UP000191408">
    <property type="component" value="Unassembled WGS sequence"/>
</dbReference>
<dbReference type="AlphaFoldDB" id="A0A1V6N5R3"/>